<dbReference type="GO" id="GO:0005886">
    <property type="term" value="C:plasma membrane"/>
    <property type="evidence" value="ECO:0007669"/>
    <property type="project" value="UniProtKB-SubCell"/>
</dbReference>
<dbReference type="GO" id="GO:0006935">
    <property type="term" value="P:chemotaxis"/>
    <property type="evidence" value="ECO:0007669"/>
    <property type="project" value="UniProtKB-KW"/>
</dbReference>
<keyword evidence="11" id="KW-0966">Cell projection</keyword>
<comment type="similarity">
    <text evidence="3 10">Belongs to the FliL family.</text>
</comment>
<keyword evidence="5 10" id="KW-0145">Chemotaxis</keyword>
<dbReference type="EMBL" id="PYEP01000004">
    <property type="protein sequence ID" value="PSN07844.1"/>
    <property type="molecule type" value="Genomic_DNA"/>
</dbReference>
<evidence type="ECO:0000313" key="11">
    <source>
        <dbReference type="EMBL" id="PSN07844.1"/>
    </source>
</evidence>
<comment type="subcellular location">
    <subcellularLocation>
        <location evidence="10">Cell inner membrane</location>
    </subcellularLocation>
    <subcellularLocation>
        <location evidence="2">Cell membrane</location>
        <topology evidence="2">Single-pass membrane protein</topology>
    </subcellularLocation>
</comment>
<evidence type="ECO:0000313" key="12">
    <source>
        <dbReference type="Proteomes" id="UP000240212"/>
    </source>
</evidence>
<evidence type="ECO:0000256" key="7">
    <source>
        <dbReference type="ARBA" id="ARBA00022779"/>
    </source>
</evidence>
<evidence type="ECO:0000256" key="1">
    <source>
        <dbReference type="ARBA" id="ARBA00002254"/>
    </source>
</evidence>
<dbReference type="AlphaFoldDB" id="A0A2P8VJW2"/>
<sequence length="158" mass="17484">MKKLIIGGVINAIISIVVGGGAAWGVTYYAHSNNAPVEKKSHSADKKKVDLKKSVFISMPETLITLHDKDDNDRYMLVEIVLVGDGEDKEKTDLITANEPLYQSIAVDTLSSMSYESVRKLHVSEIKDLLLASLNKVVAARNMEAPYHDLLIKKVVYQ</sequence>
<name>A0A2P8VJW2_9ENTR</name>
<organism evidence="11 12">
    <name type="scientific">Siccibacter turicensis</name>
    <dbReference type="NCBI Taxonomy" id="357233"/>
    <lineage>
        <taxon>Bacteria</taxon>
        <taxon>Pseudomonadati</taxon>
        <taxon>Pseudomonadota</taxon>
        <taxon>Gammaproteobacteria</taxon>
        <taxon>Enterobacterales</taxon>
        <taxon>Enterobacteriaceae</taxon>
        <taxon>Siccibacter</taxon>
    </lineage>
</organism>
<protein>
    <recommendedName>
        <fullName evidence="10">Flagellar protein FliL</fullName>
    </recommendedName>
</protein>
<dbReference type="RefSeq" id="WP_106877422.1">
    <property type="nucleotide sequence ID" value="NZ_PYEP01000004.1"/>
</dbReference>
<gene>
    <name evidence="11" type="ORF">C7G83_12070</name>
</gene>
<evidence type="ECO:0000256" key="4">
    <source>
        <dbReference type="ARBA" id="ARBA00022475"/>
    </source>
</evidence>
<evidence type="ECO:0000256" key="3">
    <source>
        <dbReference type="ARBA" id="ARBA00008281"/>
    </source>
</evidence>
<keyword evidence="12" id="KW-1185">Reference proteome</keyword>
<dbReference type="GO" id="GO:0071973">
    <property type="term" value="P:bacterial-type flagellum-dependent cell motility"/>
    <property type="evidence" value="ECO:0007669"/>
    <property type="project" value="InterPro"/>
</dbReference>
<feature type="transmembrane region" description="Helical" evidence="10">
    <location>
        <begin position="6"/>
        <end position="30"/>
    </location>
</feature>
<evidence type="ECO:0000256" key="6">
    <source>
        <dbReference type="ARBA" id="ARBA00022692"/>
    </source>
</evidence>
<keyword evidence="10" id="KW-0997">Cell inner membrane</keyword>
<evidence type="ECO:0000256" key="9">
    <source>
        <dbReference type="ARBA" id="ARBA00023136"/>
    </source>
</evidence>
<keyword evidence="6 10" id="KW-0812">Transmembrane</keyword>
<keyword evidence="11" id="KW-0282">Flagellum</keyword>
<dbReference type="Pfam" id="PF03748">
    <property type="entry name" value="FliL"/>
    <property type="match status" value="1"/>
</dbReference>
<dbReference type="Proteomes" id="UP000240212">
    <property type="component" value="Unassembled WGS sequence"/>
</dbReference>
<dbReference type="InterPro" id="IPR005503">
    <property type="entry name" value="FliL"/>
</dbReference>
<keyword evidence="7 10" id="KW-0283">Flagellar rotation</keyword>
<proteinExistence type="inferred from homology"/>
<reference evidence="11 12" key="1">
    <citation type="submission" date="2018-03" db="EMBL/GenBank/DDBJ databases">
        <title>Draft genome sequence of the first documented clinical Siccibacter turicensis isolate in Austria.</title>
        <authorList>
            <person name="Lepuschitz S."/>
            <person name="Pekard-Amenitsch S."/>
            <person name="Haunold R."/>
            <person name="Schill S."/>
            <person name="Mach R."/>
            <person name="Allerberger F."/>
            <person name="Ruppitsch W."/>
            <person name="Forsythe S.J."/>
        </authorList>
    </citation>
    <scope>NUCLEOTIDE SEQUENCE [LARGE SCALE GENOMIC DNA]</scope>
    <source>
        <strain evidence="11 12">6100069499-17</strain>
    </source>
</reference>
<dbReference type="OrthoDB" id="6555669at2"/>
<comment type="caution">
    <text evidence="11">The sequence shown here is derived from an EMBL/GenBank/DDBJ whole genome shotgun (WGS) entry which is preliminary data.</text>
</comment>
<keyword evidence="4" id="KW-1003">Cell membrane</keyword>
<evidence type="ECO:0000256" key="8">
    <source>
        <dbReference type="ARBA" id="ARBA00022989"/>
    </source>
</evidence>
<evidence type="ECO:0000256" key="10">
    <source>
        <dbReference type="RuleBase" id="RU364125"/>
    </source>
</evidence>
<accession>A0A2P8VJW2</accession>
<keyword evidence="11" id="KW-0969">Cilium</keyword>
<keyword evidence="9 10" id="KW-0472">Membrane</keyword>
<evidence type="ECO:0000256" key="5">
    <source>
        <dbReference type="ARBA" id="ARBA00022500"/>
    </source>
</evidence>
<dbReference type="GO" id="GO:0009425">
    <property type="term" value="C:bacterial-type flagellum basal body"/>
    <property type="evidence" value="ECO:0007669"/>
    <property type="project" value="InterPro"/>
</dbReference>
<evidence type="ECO:0000256" key="2">
    <source>
        <dbReference type="ARBA" id="ARBA00004162"/>
    </source>
</evidence>
<keyword evidence="8 10" id="KW-1133">Transmembrane helix</keyword>
<comment type="function">
    <text evidence="1 10">Controls the rotational direction of flagella during chemotaxis.</text>
</comment>